<gene>
    <name evidence="4" type="primary">truA</name>
    <name evidence="7" type="ORF">BAU18_002602</name>
</gene>
<dbReference type="InterPro" id="IPR020094">
    <property type="entry name" value="TruA/RsuA/RluB/E/F_N"/>
</dbReference>
<comment type="caution">
    <text evidence="7">The sequence shown here is derived from an EMBL/GenBank/DDBJ whole genome shotgun (WGS) entry which is preliminary data.</text>
</comment>
<dbReference type="HAMAP" id="MF_00171">
    <property type="entry name" value="TruA"/>
    <property type="match status" value="1"/>
</dbReference>
<evidence type="ECO:0000256" key="4">
    <source>
        <dbReference type="HAMAP-Rule" id="MF_00171"/>
    </source>
</evidence>
<name>A0ABV0F4I9_9ENTE</name>
<evidence type="ECO:0000256" key="1">
    <source>
        <dbReference type="ARBA" id="ARBA00009375"/>
    </source>
</evidence>
<keyword evidence="8" id="KW-1185">Reference proteome</keyword>
<dbReference type="Gene3D" id="3.30.70.580">
    <property type="entry name" value="Pseudouridine synthase I, catalytic domain, N-terminal subdomain"/>
    <property type="match status" value="1"/>
</dbReference>
<comment type="catalytic activity">
    <reaction evidence="4 5">
        <text>uridine(38/39/40) in tRNA = pseudouridine(38/39/40) in tRNA</text>
        <dbReference type="Rhea" id="RHEA:22376"/>
        <dbReference type="Rhea" id="RHEA-COMP:10085"/>
        <dbReference type="Rhea" id="RHEA-COMP:10087"/>
        <dbReference type="ChEBI" id="CHEBI:65314"/>
        <dbReference type="ChEBI" id="CHEBI:65315"/>
        <dbReference type="EC" id="5.4.99.12"/>
    </reaction>
</comment>
<comment type="caution">
    <text evidence="4">Lacks conserved residue(s) required for the propagation of feature annotation.</text>
</comment>
<feature type="domain" description="Pseudouridine synthase I TruA alpha/beta" evidence="6">
    <location>
        <begin position="9"/>
        <end position="105"/>
    </location>
</feature>
<dbReference type="Proteomes" id="UP001429357">
    <property type="component" value="Unassembled WGS sequence"/>
</dbReference>
<dbReference type="RefSeq" id="WP_161870331.1">
    <property type="nucleotide sequence ID" value="NZ_MAEI02000001.1"/>
</dbReference>
<keyword evidence="2 4" id="KW-0819">tRNA processing</keyword>
<dbReference type="EMBL" id="MAEI02000001">
    <property type="protein sequence ID" value="MEO1782984.1"/>
    <property type="molecule type" value="Genomic_DNA"/>
</dbReference>
<dbReference type="SUPFAM" id="SSF55120">
    <property type="entry name" value="Pseudouridine synthase"/>
    <property type="match status" value="1"/>
</dbReference>
<evidence type="ECO:0000256" key="3">
    <source>
        <dbReference type="ARBA" id="ARBA00023235"/>
    </source>
</evidence>
<dbReference type="InterPro" id="IPR020103">
    <property type="entry name" value="PsdUridine_synth_cat_dom_sf"/>
</dbReference>
<protein>
    <recommendedName>
        <fullName evidence="4">tRNA pseudouridine synthase A</fullName>
        <ecNumber evidence="4">5.4.99.12</ecNumber>
    </recommendedName>
    <alternativeName>
        <fullName evidence="4">tRNA pseudouridine(38-40) synthase</fullName>
    </alternativeName>
    <alternativeName>
        <fullName evidence="4">tRNA pseudouridylate synthase I</fullName>
    </alternativeName>
    <alternativeName>
        <fullName evidence="4">tRNA-uridine isomerase I</fullName>
    </alternativeName>
</protein>
<feature type="active site" description="Nucleophile" evidence="4">
    <location>
        <position position="53"/>
    </location>
</feature>
<dbReference type="NCBIfam" id="TIGR00071">
    <property type="entry name" value="hisT_truA"/>
    <property type="match status" value="1"/>
</dbReference>
<evidence type="ECO:0000256" key="2">
    <source>
        <dbReference type="ARBA" id="ARBA00022694"/>
    </source>
</evidence>
<dbReference type="Pfam" id="PF01416">
    <property type="entry name" value="PseudoU_synth_1"/>
    <property type="match status" value="2"/>
</dbReference>
<dbReference type="InterPro" id="IPR020095">
    <property type="entry name" value="PsdUridine_synth_TruA_C"/>
</dbReference>
<comment type="subunit">
    <text evidence="4">Homodimer.</text>
</comment>
<dbReference type="Gene3D" id="3.30.70.660">
    <property type="entry name" value="Pseudouridine synthase I, catalytic domain, C-terminal subdomain"/>
    <property type="match status" value="1"/>
</dbReference>
<feature type="binding site" evidence="4">
    <location>
        <position position="111"/>
    </location>
    <ligand>
        <name>substrate</name>
    </ligand>
</feature>
<dbReference type="PIRSF" id="PIRSF001430">
    <property type="entry name" value="tRNA_psdUrid_synth"/>
    <property type="match status" value="1"/>
</dbReference>
<dbReference type="InterPro" id="IPR020097">
    <property type="entry name" value="PsdUridine_synth_TruA_a/b_dom"/>
</dbReference>
<evidence type="ECO:0000256" key="5">
    <source>
        <dbReference type="RuleBase" id="RU003792"/>
    </source>
</evidence>
<dbReference type="CDD" id="cd02570">
    <property type="entry name" value="PseudoU_synth_EcTruA"/>
    <property type="match status" value="1"/>
</dbReference>
<proteinExistence type="inferred from homology"/>
<evidence type="ECO:0000313" key="8">
    <source>
        <dbReference type="Proteomes" id="UP001429357"/>
    </source>
</evidence>
<comment type="similarity">
    <text evidence="1 4 5">Belongs to the tRNA pseudouridine synthase TruA family.</text>
</comment>
<evidence type="ECO:0000313" key="7">
    <source>
        <dbReference type="EMBL" id="MEO1782984.1"/>
    </source>
</evidence>
<evidence type="ECO:0000259" key="6">
    <source>
        <dbReference type="Pfam" id="PF01416"/>
    </source>
</evidence>
<accession>A0ABV0F4I9</accession>
<sequence>MRNIKLTLEYDGRCYLGWQRLGDSEKTIQGKLEAVLKQMTGETIEIVGSGRTDAGTHARGQVANFKTESTMIPEEMVAVMNRMLPGDIVVKAVQEVPERFHARYNAKGKQYSYWVWNSPIPTAFERHHSFHVTQPLDLAKMEAACEKLVGKHDFLGFSALKKSKKSTIRTIDSIKIEGDPGTGMVQFTLVGNGFLHKMVRIIVGTLVAIGTGAMEDTVIDEVFASKVRMEAGETAPAQGLYLDEVFYQ</sequence>
<reference evidence="8" key="1">
    <citation type="submission" date="2016-06" db="EMBL/GenBank/DDBJ databases">
        <title>Four novel species of enterococci isolated from chicken manure.</title>
        <authorList>
            <person name="Van Tyne D."/>
        </authorList>
    </citation>
    <scope>NUCLEOTIDE SEQUENCE [LARGE SCALE GENOMIC DNA]</scope>
    <source>
        <strain evidence="8">JM9A</strain>
    </source>
</reference>
<dbReference type="PANTHER" id="PTHR11142">
    <property type="entry name" value="PSEUDOURIDYLATE SYNTHASE"/>
    <property type="match status" value="1"/>
</dbReference>
<comment type="function">
    <text evidence="4">Formation of pseudouridine at positions 38, 39 and 40 in the anticodon stem and loop of transfer RNAs.</text>
</comment>
<feature type="domain" description="Pseudouridine synthase I TruA alpha/beta" evidence="6">
    <location>
        <begin position="144"/>
        <end position="247"/>
    </location>
</feature>
<dbReference type="InterPro" id="IPR001406">
    <property type="entry name" value="PsdUridine_synth_TruA"/>
</dbReference>
<dbReference type="PANTHER" id="PTHR11142:SF0">
    <property type="entry name" value="TRNA PSEUDOURIDINE SYNTHASE-LIKE 1"/>
    <property type="match status" value="1"/>
</dbReference>
<dbReference type="EC" id="5.4.99.12" evidence="4"/>
<reference evidence="7 8" key="2">
    <citation type="submission" date="2024-02" db="EMBL/GenBank/DDBJ databases">
        <title>The Genome Sequence of Enterococcus diestrammenae JM9A.</title>
        <authorList>
            <person name="Earl A."/>
            <person name="Manson A."/>
            <person name="Gilmore M."/>
            <person name="Sanders J."/>
            <person name="Shea T."/>
            <person name="Howe W."/>
            <person name="Livny J."/>
            <person name="Cuomo C."/>
            <person name="Neafsey D."/>
            <person name="Birren B."/>
        </authorList>
    </citation>
    <scope>NUCLEOTIDE SEQUENCE [LARGE SCALE GENOMIC DNA]</scope>
    <source>
        <strain evidence="7 8">JM9A</strain>
    </source>
</reference>
<keyword evidence="3 4" id="KW-0413">Isomerase</keyword>
<organism evidence="7 8">
    <name type="scientific">Enterococcus diestrammenae</name>
    <dbReference type="NCBI Taxonomy" id="1155073"/>
    <lineage>
        <taxon>Bacteria</taxon>
        <taxon>Bacillati</taxon>
        <taxon>Bacillota</taxon>
        <taxon>Bacilli</taxon>
        <taxon>Lactobacillales</taxon>
        <taxon>Enterococcaceae</taxon>
        <taxon>Enterococcus</taxon>
    </lineage>
</organism>